<evidence type="ECO:0000313" key="2">
    <source>
        <dbReference type="Proteomes" id="UP000232133"/>
    </source>
</evidence>
<accession>A0A2H4U6D0</accession>
<dbReference type="EMBL" id="CP017803">
    <property type="protein sequence ID" value="ATZ59644.1"/>
    <property type="molecule type" value="Genomic_DNA"/>
</dbReference>
<name>A0A2H4U6D0_METSM</name>
<proteinExistence type="predicted"/>
<gene>
    <name evidence="1" type="ORF">BK798_04025</name>
</gene>
<evidence type="ECO:0000313" key="1">
    <source>
        <dbReference type="EMBL" id="ATZ59644.1"/>
    </source>
</evidence>
<reference evidence="2" key="1">
    <citation type="submission" date="2016-10" db="EMBL/GenBank/DDBJ databases">
        <authorList>
            <person name="Kim B.-C."/>
            <person name="Jeong H."/>
        </authorList>
    </citation>
    <scope>NUCLEOTIDE SEQUENCE [LARGE SCALE GENOMIC DNA]</scope>
    <source>
        <strain evidence="2">KB11</strain>
    </source>
</reference>
<dbReference type="Proteomes" id="UP000232133">
    <property type="component" value="Chromosome"/>
</dbReference>
<dbReference type="GeneID" id="35118516"/>
<sequence>MENLKSKYIDLSFVNQKKEELINIPDFLPWGISLQFKDNPTRLKIIEENNLKKVYVLKHVKRNEYVKMHKTDFFFHAEELVRFVEKYPQFKGVLKEELLNKDIINYESITGMSLLEIFNKEGKYFEDKIYNK</sequence>
<organism evidence="1 2">
    <name type="scientific">Methanobrevibacter smithii</name>
    <dbReference type="NCBI Taxonomy" id="2173"/>
    <lineage>
        <taxon>Archaea</taxon>
        <taxon>Methanobacteriati</taxon>
        <taxon>Methanobacteriota</taxon>
        <taxon>Methanomada group</taxon>
        <taxon>Methanobacteria</taxon>
        <taxon>Methanobacteriales</taxon>
        <taxon>Methanobacteriaceae</taxon>
        <taxon>Methanobrevibacter</taxon>
    </lineage>
</organism>
<dbReference type="RefSeq" id="WP_100815420.1">
    <property type="nucleotide sequence ID" value="NZ_CAYBBN010000009.1"/>
</dbReference>
<protein>
    <submittedName>
        <fullName evidence="1">Uncharacterized protein</fullName>
    </submittedName>
</protein>
<dbReference type="AlphaFoldDB" id="A0A2H4U6D0"/>